<organism evidence="2">
    <name type="scientific">Faucicola osloensis</name>
    <name type="common">Moraxella osloensis</name>
    <dbReference type="NCBI Taxonomy" id="34062"/>
    <lineage>
        <taxon>Bacteria</taxon>
        <taxon>Pseudomonadati</taxon>
        <taxon>Pseudomonadota</taxon>
        <taxon>Gammaproteobacteria</taxon>
        <taxon>Moraxellales</taxon>
        <taxon>Moraxellaceae</taxon>
        <taxon>Faucicola</taxon>
    </lineage>
</organism>
<feature type="transmembrane region" description="Helical" evidence="1">
    <location>
        <begin position="32"/>
        <end position="49"/>
    </location>
</feature>
<reference evidence="2" key="1">
    <citation type="submission" date="2016-06" db="EMBL/GenBank/DDBJ databases">
        <title>Draft genome of Moraxella osloensis CCUG 67237.</title>
        <authorList>
            <person name="Salva-Serra F."/>
            <person name="Engstrom-Jakobsson H."/>
            <person name="Thorell K."/>
            <person name="Gonzales-Siles L."/>
            <person name="Karlsson R."/>
            <person name="Boulund F."/>
            <person name="Engstrand L."/>
            <person name="Kristiansson E."/>
            <person name="Moore E."/>
        </authorList>
    </citation>
    <scope>NUCLEOTIDE SEQUENCE [LARGE SCALE GENOMIC DNA]</scope>
    <source>
        <strain evidence="2">CCUG 67237</strain>
    </source>
</reference>
<dbReference type="AlphaFoldDB" id="A0AA91FT28"/>
<keyword evidence="1" id="KW-0472">Membrane</keyword>
<sequence>MKSKKYHLIWFLIWSIPMPFGFYILVNDDYYLALPIVLLAWFMTVYHIGKYSSLKAKEEGNK</sequence>
<proteinExistence type="predicted"/>
<keyword evidence="1" id="KW-1133">Transmembrane helix</keyword>
<name>A0AA91FT28_FAUOS</name>
<feature type="transmembrane region" description="Helical" evidence="1">
    <location>
        <begin position="7"/>
        <end position="26"/>
    </location>
</feature>
<evidence type="ECO:0000256" key="1">
    <source>
        <dbReference type="SAM" id="Phobius"/>
    </source>
</evidence>
<evidence type="ECO:0000313" key="2">
    <source>
        <dbReference type="EMBL" id="OBX64334.1"/>
    </source>
</evidence>
<gene>
    <name evidence="2" type="ORF">A9299_10025</name>
</gene>
<accession>A0AA91FT28</accession>
<dbReference type="EMBL" id="LZMT01000017">
    <property type="protein sequence ID" value="OBX64334.1"/>
    <property type="molecule type" value="Genomic_DNA"/>
</dbReference>
<comment type="caution">
    <text evidence="2">The sequence shown here is derived from an EMBL/GenBank/DDBJ whole genome shotgun (WGS) entry which is preliminary data.</text>
</comment>
<protein>
    <submittedName>
        <fullName evidence="2">Uncharacterized protein</fullName>
    </submittedName>
</protein>
<keyword evidence="1" id="KW-0812">Transmembrane</keyword>